<proteinExistence type="predicted"/>
<gene>
    <name evidence="1" type="ORF">HNR72_007914</name>
</gene>
<evidence type="ECO:0000313" key="2">
    <source>
        <dbReference type="Proteomes" id="UP000579531"/>
    </source>
</evidence>
<name>A0AA89TMJ3_STRCU</name>
<dbReference type="Gene3D" id="3.40.50.1820">
    <property type="entry name" value="alpha/beta hydrolase"/>
    <property type="match status" value="1"/>
</dbReference>
<dbReference type="EMBL" id="JACHLX010000002">
    <property type="protein sequence ID" value="MBB5816792.1"/>
    <property type="molecule type" value="Genomic_DNA"/>
</dbReference>
<reference evidence="1 2" key="1">
    <citation type="submission" date="2020-08" db="EMBL/GenBank/DDBJ databases">
        <title>Sequencing the genomes of 1000 actinobacteria strains.</title>
        <authorList>
            <person name="Klenk H.-P."/>
        </authorList>
    </citation>
    <scope>NUCLEOTIDE SEQUENCE [LARGE SCALE GENOMIC DNA]</scope>
    <source>
        <strain evidence="1 2">DSM 40129</strain>
    </source>
</reference>
<dbReference type="SUPFAM" id="SSF53474">
    <property type="entry name" value="alpha/beta-Hydrolases"/>
    <property type="match status" value="1"/>
</dbReference>
<dbReference type="AlphaFoldDB" id="A0AA89TMJ3"/>
<dbReference type="InterPro" id="IPR029058">
    <property type="entry name" value="AB_hydrolase_fold"/>
</dbReference>
<protein>
    <submittedName>
        <fullName evidence="1">Pimeloyl-ACP methyl ester carboxylesterase</fullName>
    </submittedName>
</protein>
<dbReference type="GeneID" id="93835934"/>
<dbReference type="RefSeq" id="WP_184854592.1">
    <property type="nucleotide sequence ID" value="NZ_BAABFE010000013.1"/>
</dbReference>
<evidence type="ECO:0000313" key="1">
    <source>
        <dbReference type="EMBL" id="MBB5816792.1"/>
    </source>
</evidence>
<keyword evidence="2" id="KW-1185">Reference proteome</keyword>
<accession>A0AA89TMJ3</accession>
<comment type="caution">
    <text evidence="1">The sequence shown here is derived from an EMBL/GenBank/DDBJ whole genome shotgun (WGS) entry which is preliminary data.</text>
</comment>
<dbReference type="Proteomes" id="UP000579531">
    <property type="component" value="Unassembled WGS sequence"/>
</dbReference>
<organism evidence="1 2">
    <name type="scientific">Streptomyces collinus</name>
    <dbReference type="NCBI Taxonomy" id="42684"/>
    <lineage>
        <taxon>Bacteria</taxon>
        <taxon>Bacillati</taxon>
        <taxon>Actinomycetota</taxon>
        <taxon>Actinomycetes</taxon>
        <taxon>Kitasatosporales</taxon>
        <taxon>Streptomycetaceae</taxon>
        <taxon>Streptomyces</taxon>
    </lineage>
</organism>
<sequence>MLGAPRRLGGIVAPTLVIHGDHDHPGIAVIAERLVTGVPGARGETIPDADHYLPLHTPERLTELLLSHLR</sequence>